<dbReference type="InterPro" id="IPR003599">
    <property type="entry name" value="Ig_sub"/>
</dbReference>
<keyword evidence="4" id="KW-0812">Transmembrane</keyword>
<reference evidence="6" key="1">
    <citation type="submission" date="2015-12" db="EMBL/GenBank/DDBJ databases">
        <title>De novo transcriptome assembly of four potential Pierce s Disease insect vectors from Arizona vineyards.</title>
        <authorList>
            <person name="Tassone E.E."/>
        </authorList>
    </citation>
    <scope>NUCLEOTIDE SEQUENCE</scope>
</reference>
<dbReference type="InterPro" id="IPR013162">
    <property type="entry name" value="CD80_C2-set"/>
</dbReference>
<dbReference type="PROSITE" id="PS50835">
    <property type="entry name" value="IG_LIKE"/>
    <property type="match status" value="2"/>
</dbReference>
<feature type="domain" description="Ig-like" evidence="5">
    <location>
        <begin position="149"/>
        <end position="249"/>
    </location>
</feature>
<dbReference type="InterPro" id="IPR036179">
    <property type="entry name" value="Ig-like_dom_sf"/>
</dbReference>
<dbReference type="SUPFAM" id="SSF48726">
    <property type="entry name" value="Immunoglobulin"/>
    <property type="match status" value="2"/>
</dbReference>
<dbReference type="PANTHER" id="PTHR21261">
    <property type="entry name" value="BEAT PROTEIN"/>
    <property type="match status" value="1"/>
</dbReference>
<dbReference type="InterPro" id="IPR007110">
    <property type="entry name" value="Ig-like_dom"/>
</dbReference>
<evidence type="ECO:0000313" key="6">
    <source>
        <dbReference type="EMBL" id="JAS16703.1"/>
    </source>
</evidence>
<name>A0A1B6CTZ7_9HEMI</name>
<gene>
    <name evidence="6" type="ORF">g.1051</name>
</gene>
<evidence type="ECO:0000256" key="1">
    <source>
        <dbReference type="ARBA" id="ARBA00004167"/>
    </source>
</evidence>
<dbReference type="GO" id="GO:0016020">
    <property type="term" value="C:membrane"/>
    <property type="evidence" value="ECO:0007669"/>
    <property type="project" value="UniProtKB-SubCell"/>
</dbReference>
<evidence type="ECO:0000256" key="3">
    <source>
        <dbReference type="ARBA" id="ARBA00023157"/>
    </source>
</evidence>
<proteinExistence type="predicted"/>
<dbReference type="InterPro" id="IPR013783">
    <property type="entry name" value="Ig-like_fold"/>
</dbReference>
<feature type="transmembrane region" description="Helical" evidence="4">
    <location>
        <begin position="12"/>
        <end position="30"/>
    </location>
</feature>
<dbReference type="PANTHER" id="PTHR21261:SF8">
    <property type="entry name" value="BEATEN PATH IA, ISOFORM B-RELATED"/>
    <property type="match status" value="1"/>
</dbReference>
<comment type="subcellular location">
    <subcellularLocation>
        <location evidence="1">Membrane</location>
        <topology evidence="1">Single-pass membrane protein</topology>
    </subcellularLocation>
</comment>
<feature type="domain" description="Ig-like" evidence="5">
    <location>
        <begin position="44"/>
        <end position="136"/>
    </location>
</feature>
<keyword evidence="2 4" id="KW-0472">Membrane</keyword>
<protein>
    <recommendedName>
        <fullName evidence="5">Ig-like domain-containing protein</fullName>
    </recommendedName>
</protein>
<dbReference type="SMART" id="SM00409">
    <property type="entry name" value="IG"/>
    <property type="match status" value="1"/>
</dbReference>
<organism evidence="6">
    <name type="scientific">Clastoptera arizonana</name>
    <name type="common">Arizona spittle bug</name>
    <dbReference type="NCBI Taxonomy" id="38151"/>
    <lineage>
        <taxon>Eukaryota</taxon>
        <taxon>Metazoa</taxon>
        <taxon>Ecdysozoa</taxon>
        <taxon>Arthropoda</taxon>
        <taxon>Hexapoda</taxon>
        <taxon>Insecta</taxon>
        <taxon>Pterygota</taxon>
        <taxon>Neoptera</taxon>
        <taxon>Paraneoptera</taxon>
        <taxon>Hemiptera</taxon>
        <taxon>Auchenorrhyncha</taxon>
        <taxon>Cercopoidea</taxon>
        <taxon>Clastopteridae</taxon>
        <taxon>Clastoptera</taxon>
    </lineage>
</organism>
<keyword evidence="4" id="KW-1133">Transmembrane helix</keyword>
<sequence>MKSAKHLICNHFLFLHLYNVLVLININSLVTGLSHVRVLVPDAVRSGDSAELLCHFDLEGDALYSVKWYKGRREFYRYTPRENPPTKVFPIPGLEIKVRKSNSTHLVLDNIHPGLAGRYSCEVSADAPSFHTALMSGDMDVVVTPKHRPSLQGIKHRYKVGELLQVNCTSSGSRPAANLTWFFNGEQVQPKFVKLYKTVVSPIDGLETSSSTLEIPLKKNHFSSQGRFKVRCIASLHSLYWQTTEKSAEEEKPKNMAVLTGREMADQDYRGFQEIHSREENPYFVKAAPSIPNIEASNATTASNFSLLILCVWTVLYFQVLI</sequence>
<dbReference type="FunFam" id="2.60.40.10:FF:000437">
    <property type="entry name" value="Beat-IIIc, isoform A"/>
    <property type="match status" value="1"/>
</dbReference>
<dbReference type="AlphaFoldDB" id="A0A1B6CTZ7"/>
<dbReference type="Pfam" id="PF08205">
    <property type="entry name" value="C2-set_2"/>
    <property type="match status" value="1"/>
</dbReference>
<evidence type="ECO:0000256" key="4">
    <source>
        <dbReference type="SAM" id="Phobius"/>
    </source>
</evidence>
<keyword evidence="3" id="KW-1015">Disulfide bond</keyword>
<evidence type="ECO:0000259" key="5">
    <source>
        <dbReference type="PROSITE" id="PS50835"/>
    </source>
</evidence>
<dbReference type="Gene3D" id="2.60.40.10">
    <property type="entry name" value="Immunoglobulins"/>
    <property type="match status" value="2"/>
</dbReference>
<evidence type="ECO:0000256" key="2">
    <source>
        <dbReference type="ARBA" id="ARBA00023136"/>
    </source>
</evidence>
<accession>A0A1B6CTZ7</accession>
<dbReference type="EMBL" id="GEDC01020595">
    <property type="protein sequence ID" value="JAS16703.1"/>
    <property type="molecule type" value="Transcribed_RNA"/>
</dbReference>